<feature type="region of interest" description="Disordered" evidence="12">
    <location>
        <begin position="336"/>
        <end position="365"/>
    </location>
</feature>
<protein>
    <recommendedName>
        <fullName evidence="11">Dynein light intermediate chain</fullName>
    </recommendedName>
</protein>
<dbReference type="VEuPathDB" id="VectorBase:ACON2_042690"/>
<dbReference type="Gene3D" id="3.40.50.300">
    <property type="entry name" value="P-loop containing nucleotide triphosphate hydrolases"/>
    <property type="match status" value="1"/>
</dbReference>
<keyword evidence="6 11" id="KW-0547">Nucleotide-binding</keyword>
<dbReference type="GO" id="GO:0045504">
    <property type="term" value="F:dynein heavy chain binding"/>
    <property type="evidence" value="ECO:0007669"/>
    <property type="project" value="TreeGrafter"/>
</dbReference>
<dbReference type="GO" id="GO:0005868">
    <property type="term" value="C:cytoplasmic dynein complex"/>
    <property type="evidence" value="ECO:0007669"/>
    <property type="project" value="UniProtKB-UniRule"/>
</dbReference>
<evidence type="ECO:0000256" key="12">
    <source>
        <dbReference type="SAM" id="MobiDB-lite"/>
    </source>
</evidence>
<organism evidence="13">
    <name type="scientific">Anopheles coluzzii</name>
    <name type="common">African malaria mosquito</name>
    <dbReference type="NCBI Taxonomy" id="1518534"/>
    <lineage>
        <taxon>Eukaryota</taxon>
        <taxon>Metazoa</taxon>
        <taxon>Ecdysozoa</taxon>
        <taxon>Arthropoda</taxon>
        <taxon>Hexapoda</taxon>
        <taxon>Insecta</taxon>
        <taxon>Pterygota</taxon>
        <taxon>Neoptera</taxon>
        <taxon>Endopterygota</taxon>
        <taxon>Diptera</taxon>
        <taxon>Nematocera</taxon>
        <taxon>Culicoidea</taxon>
        <taxon>Culicidae</taxon>
        <taxon>Anophelinae</taxon>
        <taxon>Anopheles</taxon>
    </lineage>
</organism>
<comment type="subunit">
    <text evidence="11">Homodimer. The cytoplasmic dynein 1 complex consists of two catalytic heavy chains (HCs) and a number of non-catalytic subunits presented by intermediate chains (ICs).</text>
</comment>
<evidence type="ECO:0000256" key="7">
    <source>
        <dbReference type="ARBA" id="ARBA00022840"/>
    </source>
</evidence>
<keyword evidence="5 11" id="KW-0493">Microtubule</keyword>
<comment type="function">
    <text evidence="11">Acts as one of several non-catalytic accessory components of the cytoplasmic dynein 1 complex that are thought to be involved in linking dynein to cargos and to adapter proteins that regulate dynein function. Cytoplasmic dynein 1 acts as a motor for the intracellular retrograde motility of vesicles and organelles along microtubules. May play a role in binding dynein to membranous organelles or chromosomes.</text>
</comment>
<dbReference type="InterPro" id="IPR027417">
    <property type="entry name" value="P-loop_NTPase"/>
</dbReference>
<evidence type="ECO:0000256" key="5">
    <source>
        <dbReference type="ARBA" id="ARBA00022701"/>
    </source>
</evidence>
<dbReference type="GO" id="GO:0000226">
    <property type="term" value="P:microtubule cytoskeleton organization"/>
    <property type="evidence" value="ECO:0007669"/>
    <property type="project" value="TreeGrafter"/>
</dbReference>
<comment type="subcellular location">
    <subcellularLocation>
        <location evidence="1 11">Cytoplasm</location>
        <location evidence="1 11">Cytoskeleton</location>
    </subcellularLocation>
</comment>
<keyword evidence="9 11" id="KW-0505">Motor protein</keyword>
<evidence type="ECO:0000256" key="3">
    <source>
        <dbReference type="ARBA" id="ARBA00022448"/>
    </source>
</evidence>
<evidence type="ECO:0000256" key="8">
    <source>
        <dbReference type="ARBA" id="ARBA00023017"/>
    </source>
</evidence>
<evidence type="ECO:0000256" key="6">
    <source>
        <dbReference type="ARBA" id="ARBA00022741"/>
    </source>
</evidence>
<dbReference type="EnsemblMetazoa" id="ACOM036747-RA">
    <property type="protein sequence ID" value="ACOM036747-PA.1"/>
    <property type="gene ID" value="ACOM036747"/>
</dbReference>
<dbReference type="PANTHER" id="PTHR12688">
    <property type="entry name" value="DYNEIN LIGHT INTERMEDIATE CHAIN"/>
    <property type="match status" value="1"/>
</dbReference>
<keyword evidence="8 11" id="KW-0243">Dynein</keyword>
<evidence type="ECO:0000313" key="13">
    <source>
        <dbReference type="EnsemblMetazoa" id="ACOM036747-PA.1"/>
    </source>
</evidence>
<dbReference type="AlphaFoldDB" id="A0A8W7PTX3"/>
<evidence type="ECO:0000256" key="10">
    <source>
        <dbReference type="ARBA" id="ARBA00023212"/>
    </source>
</evidence>
<evidence type="ECO:0000256" key="1">
    <source>
        <dbReference type="ARBA" id="ARBA00004245"/>
    </source>
</evidence>
<dbReference type="PANTHER" id="PTHR12688:SF0">
    <property type="entry name" value="DYNEIN LIGHT INTERMEDIATE CHAIN"/>
    <property type="match status" value="1"/>
</dbReference>
<evidence type="ECO:0000256" key="2">
    <source>
        <dbReference type="ARBA" id="ARBA00006831"/>
    </source>
</evidence>
<dbReference type="Pfam" id="PF05783">
    <property type="entry name" value="DLIC"/>
    <property type="match status" value="1"/>
</dbReference>
<proteinExistence type="inferred from homology"/>
<evidence type="ECO:0000256" key="11">
    <source>
        <dbReference type="RuleBase" id="RU366047"/>
    </source>
</evidence>
<dbReference type="GO" id="GO:0005813">
    <property type="term" value="C:centrosome"/>
    <property type="evidence" value="ECO:0007669"/>
    <property type="project" value="TreeGrafter"/>
</dbReference>
<dbReference type="GO" id="GO:0005524">
    <property type="term" value="F:ATP binding"/>
    <property type="evidence" value="ECO:0007669"/>
    <property type="project" value="UniProtKB-KW"/>
</dbReference>
<keyword evidence="7 11" id="KW-0067">ATP-binding</keyword>
<keyword evidence="4 11" id="KW-0963">Cytoplasm</keyword>
<name>A0A8W7PTX3_ANOCL</name>
<feature type="compositionally biased region" description="Polar residues" evidence="12">
    <location>
        <begin position="349"/>
        <end position="359"/>
    </location>
</feature>
<accession>A0A8W7PTX3</accession>
<keyword evidence="10 11" id="KW-0206">Cytoskeleton</keyword>
<evidence type="ECO:0000256" key="4">
    <source>
        <dbReference type="ARBA" id="ARBA00022490"/>
    </source>
</evidence>
<evidence type="ECO:0000256" key="9">
    <source>
        <dbReference type="ARBA" id="ARBA00023175"/>
    </source>
</evidence>
<dbReference type="GO" id="GO:0007018">
    <property type="term" value="P:microtubule-based movement"/>
    <property type="evidence" value="ECO:0007669"/>
    <property type="project" value="InterPro"/>
</dbReference>
<dbReference type="InterPro" id="IPR008467">
    <property type="entry name" value="Dynein1_light_intermed_chain"/>
</dbReference>
<dbReference type="InterPro" id="IPR022780">
    <property type="entry name" value="Dynein_light_int_chain"/>
</dbReference>
<reference evidence="13" key="1">
    <citation type="submission" date="2022-08" db="UniProtKB">
        <authorList>
            <consortium name="EnsemblMetazoa"/>
        </authorList>
    </citation>
    <scope>IDENTIFICATION</scope>
</reference>
<keyword evidence="3 11" id="KW-0813">Transport</keyword>
<sequence>MENVFWTTLLGEYQSRNATKMPSNKSVLVLGDTSCDHSTLIAKLKGSKATTAQRSGLQYDYLQVHDEYREESARLSIWTLAADPELNGLLKFALNERSFPHTLILLTFSMAAPWTWMDQLQYWMKVLDNHIGGLEIDAELKHQCMARLMAKWQSYSDLGSDPLRNSPCKRNYEPVPLPLEDAVLTSNLGMEVIVVVTRSDQMATLRRELNYREDHFDFMQQAIRRACLQYGASLVYTSVKNNVNCDLLLQYLKHRIYGLPFGTSASVVEKDAVFIPAGWDSVQKISILYESLYSCKPDDDYNIVIAQPSREKYMPDRSIQTVDEQACFARLQQELQEDAETDEPLPRTSIGTGTPQRTSEAADEDMQAVEKKSGGVGGVLTDFFNTLMLRRSFGGGERSAPLQSDRQIADQRMFDSRRLTGKITVRGRASVLVSVPQTIS</sequence>
<comment type="similarity">
    <text evidence="2 11">Belongs to the dynein light intermediate chain family.</text>
</comment>
<dbReference type="GO" id="GO:0005874">
    <property type="term" value="C:microtubule"/>
    <property type="evidence" value="ECO:0007669"/>
    <property type="project" value="UniProtKB-KW"/>
</dbReference>
<dbReference type="Proteomes" id="UP000075882">
    <property type="component" value="Unassembled WGS sequence"/>
</dbReference>
<dbReference type="SUPFAM" id="SSF52540">
    <property type="entry name" value="P-loop containing nucleoside triphosphate hydrolases"/>
    <property type="match status" value="1"/>
</dbReference>